<keyword evidence="5" id="KW-1185">Reference proteome</keyword>
<evidence type="ECO:0000256" key="1">
    <source>
        <dbReference type="ARBA" id="ARBA00004496"/>
    </source>
</evidence>
<evidence type="ECO:0000313" key="4">
    <source>
        <dbReference type="EMBL" id="KAF9678064.1"/>
    </source>
</evidence>
<reference evidence="4 5" key="1">
    <citation type="submission" date="2020-10" db="EMBL/GenBank/DDBJ databases">
        <title>Plant Genome Project.</title>
        <authorList>
            <person name="Zhang R.-G."/>
        </authorList>
    </citation>
    <scope>NUCLEOTIDE SEQUENCE [LARGE SCALE GENOMIC DNA]</scope>
    <source>
        <strain evidence="4">FAFU-HL-1</strain>
        <tissue evidence="4">Leaf</tissue>
    </source>
</reference>
<feature type="domain" description="Dienelactone hydrolase" evidence="3">
    <location>
        <begin position="217"/>
        <end position="416"/>
    </location>
</feature>
<accession>A0A835MVA0</accession>
<organism evidence="4 5">
    <name type="scientific">Salix dunnii</name>
    <dbReference type="NCBI Taxonomy" id="1413687"/>
    <lineage>
        <taxon>Eukaryota</taxon>
        <taxon>Viridiplantae</taxon>
        <taxon>Streptophyta</taxon>
        <taxon>Embryophyta</taxon>
        <taxon>Tracheophyta</taxon>
        <taxon>Spermatophyta</taxon>
        <taxon>Magnoliopsida</taxon>
        <taxon>eudicotyledons</taxon>
        <taxon>Gunneridae</taxon>
        <taxon>Pentapetalae</taxon>
        <taxon>rosids</taxon>
        <taxon>fabids</taxon>
        <taxon>Malpighiales</taxon>
        <taxon>Salicaceae</taxon>
        <taxon>Saliceae</taxon>
        <taxon>Salix</taxon>
    </lineage>
</organism>
<dbReference type="Proteomes" id="UP000657918">
    <property type="component" value="Chromosome 8"/>
</dbReference>
<dbReference type="FunFam" id="3.40.50.1820:FF:000178">
    <property type="entry name" value="Carboxymethylenebutenolidase homolog"/>
    <property type="match status" value="1"/>
</dbReference>
<dbReference type="InterPro" id="IPR029058">
    <property type="entry name" value="AB_hydrolase_fold"/>
</dbReference>
<dbReference type="SUPFAM" id="SSF53474">
    <property type="entry name" value="alpha/beta-Hydrolases"/>
    <property type="match status" value="2"/>
</dbReference>
<dbReference type="AlphaFoldDB" id="A0A835MVA0"/>
<dbReference type="Pfam" id="PF01738">
    <property type="entry name" value="DLH"/>
    <property type="match status" value="2"/>
</dbReference>
<comment type="caution">
    <text evidence="4">The sequence shown here is derived from an EMBL/GenBank/DDBJ whole genome shotgun (WGS) entry which is preliminary data.</text>
</comment>
<name>A0A835MVA0_9ROSI</name>
<dbReference type="OrthoDB" id="17560at2759"/>
<keyword evidence="2" id="KW-0963">Cytoplasm</keyword>
<dbReference type="PANTHER" id="PTHR17630">
    <property type="entry name" value="DIENELACTONE HYDROLASE"/>
    <property type="match status" value="1"/>
</dbReference>
<evidence type="ECO:0000259" key="3">
    <source>
        <dbReference type="Pfam" id="PF01738"/>
    </source>
</evidence>
<gene>
    <name evidence="4" type="ORF">SADUNF_Sadunf08G0173100</name>
</gene>
<dbReference type="GO" id="GO:0016787">
    <property type="term" value="F:hydrolase activity"/>
    <property type="evidence" value="ECO:0007669"/>
    <property type="project" value="InterPro"/>
</dbReference>
<evidence type="ECO:0000313" key="5">
    <source>
        <dbReference type="Proteomes" id="UP000657918"/>
    </source>
</evidence>
<dbReference type="InterPro" id="IPR002925">
    <property type="entry name" value="Dienelactn_hydro"/>
</dbReference>
<dbReference type="Gene3D" id="3.40.50.1820">
    <property type="entry name" value="alpha/beta hydrolase"/>
    <property type="match status" value="2"/>
</dbReference>
<dbReference type="GO" id="GO:0005737">
    <property type="term" value="C:cytoplasm"/>
    <property type="evidence" value="ECO:0007669"/>
    <property type="project" value="UniProtKB-SubCell"/>
</dbReference>
<feature type="domain" description="Dienelactone hydrolase" evidence="3">
    <location>
        <begin position="29"/>
        <end position="191"/>
    </location>
</feature>
<sequence>MSGPQCCASPPTLNPSSGAGHVEKVGGLDSYVSGSPDSKLVILLVSDIYGYEAPNLRKLADKIAAAGFYAVVPDFFYGDPFAPDNAEKPIQVWLKDHGMHKGYEDAKPVIEALNSKGVSAIGAVGFCWGAKVVVELGKSSAFIKAAVLCHPTLVTVDDIKELKVPISILGAEMDHVSPPALLKQFEEVLARPQCCANPPTLNPSSGAGHVEKVGGLDSYVSGSPDSKPAILLVSDVYGYEAPNLRKLADKIAAAGFYAVVPDFFYGDPFAPDNAEKPIQVWLKDHGVHKGYEDAKPVIEALNSKGVSAIGAVGFCWGAKVVVELGKSSAFIKAAVLCHPSFVTVDDIKELKVPISILGAEIDHLSPPALLKQFEEVLASKSEVGSFVKIFPKVAHGWTVRYNVEDEAAVKSAEEAHGNLLDWTEDLHVE</sequence>
<proteinExistence type="predicted"/>
<dbReference type="PANTHER" id="PTHR17630:SF97">
    <property type="entry name" value="ENDO-1,31,4-BETA-D-GLUCANASE-LIKE"/>
    <property type="match status" value="1"/>
</dbReference>
<protein>
    <recommendedName>
        <fullName evidence="3">Dienelactone hydrolase domain-containing protein</fullName>
    </recommendedName>
</protein>
<dbReference type="EMBL" id="JADGMS010000008">
    <property type="protein sequence ID" value="KAF9678064.1"/>
    <property type="molecule type" value="Genomic_DNA"/>
</dbReference>
<comment type="subcellular location">
    <subcellularLocation>
        <location evidence="1">Cytoplasm</location>
    </subcellularLocation>
</comment>
<evidence type="ECO:0000256" key="2">
    <source>
        <dbReference type="ARBA" id="ARBA00022490"/>
    </source>
</evidence>